<comment type="caution">
    <text evidence="12">The sequence shown here is derived from an EMBL/GenBank/DDBJ whole genome shotgun (WGS) entry which is preliminary data.</text>
</comment>
<dbReference type="EMBL" id="MASW01000007">
    <property type="protein sequence ID" value="PXY18913.1"/>
    <property type="molecule type" value="Genomic_DNA"/>
</dbReference>
<keyword evidence="13" id="KW-1185">Reference proteome</keyword>
<evidence type="ECO:0000256" key="5">
    <source>
        <dbReference type="ARBA" id="ARBA00022679"/>
    </source>
</evidence>
<evidence type="ECO:0000256" key="3">
    <source>
        <dbReference type="ARBA" id="ARBA00016337"/>
    </source>
</evidence>
<feature type="region of interest" description="Disordered" evidence="11">
    <location>
        <begin position="1"/>
        <end position="24"/>
    </location>
</feature>
<evidence type="ECO:0000313" key="12">
    <source>
        <dbReference type="EMBL" id="PXY18913.1"/>
    </source>
</evidence>
<dbReference type="InterPro" id="IPR003374">
    <property type="entry name" value="ApbE-like_sf"/>
</dbReference>
<keyword evidence="4" id="KW-0285">Flavoprotein</keyword>
<evidence type="ECO:0000313" key="13">
    <source>
        <dbReference type="Proteomes" id="UP000249915"/>
    </source>
</evidence>
<dbReference type="SUPFAM" id="SSF143631">
    <property type="entry name" value="ApbE-like"/>
    <property type="match status" value="1"/>
</dbReference>
<comment type="cofactor">
    <cofactor evidence="1">
        <name>Mg(2+)</name>
        <dbReference type="ChEBI" id="CHEBI:18420"/>
    </cofactor>
</comment>
<dbReference type="Gene3D" id="3.10.520.10">
    <property type="entry name" value="ApbE-like domains"/>
    <property type="match status" value="1"/>
</dbReference>
<keyword evidence="8" id="KW-0460">Magnesium</keyword>
<evidence type="ECO:0000256" key="11">
    <source>
        <dbReference type="SAM" id="MobiDB-lite"/>
    </source>
</evidence>
<dbReference type="InterPro" id="IPR024932">
    <property type="entry name" value="ApbE"/>
</dbReference>
<evidence type="ECO:0000256" key="7">
    <source>
        <dbReference type="ARBA" id="ARBA00022827"/>
    </source>
</evidence>
<dbReference type="Pfam" id="PF02424">
    <property type="entry name" value="ApbE"/>
    <property type="match status" value="1"/>
</dbReference>
<proteinExistence type="predicted"/>
<keyword evidence="5" id="KW-0808">Transferase</keyword>
<keyword evidence="7" id="KW-0274">FAD</keyword>
<comment type="catalytic activity">
    <reaction evidence="10">
        <text>L-threonyl-[protein] + FAD = FMN-L-threonyl-[protein] + AMP + H(+)</text>
        <dbReference type="Rhea" id="RHEA:36847"/>
        <dbReference type="Rhea" id="RHEA-COMP:11060"/>
        <dbReference type="Rhea" id="RHEA-COMP:11061"/>
        <dbReference type="ChEBI" id="CHEBI:15378"/>
        <dbReference type="ChEBI" id="CHEBI:30013"/>
        <dbReference type="ChEBI" id="CHEBI:57692"/>
        <dbReference type="ChEBI" id="CHEBI:74257"/>
        <dbReference type="ChEBI" id="CHEBI:456215"/>
        <dbReference type="EC" id="2.7.1.180"/>
    </reaction>
</comment>
<evidence type="ECO:0000256" key="6">
    <source>
        <dbReference type="ARBA" id="ARBA00022723"/>
    </source>
</evidence>
<organism evidence="12 13">
    <name type="scientific">Prauserella muralis</name>
    <dbReference type="NCBI Taxonomy" id="588067"/>
    <lineage>
        <taxon>Bacteria</taxon>
        <taxon>Bacillati</taxon>
        <taxon>Actinomycetota</taxon>
        <taxon>Actinomycetes</taxon>
        <taxon>Pseudonocardiales</taxon>
        <taxon>Pseudonocardiaceae</taxon>
        <taxon>Prauserella</taxon>
    </lineage>
</organism>
<dbReference type="PANTHER" id="PTHR30040:SF2">
    <property type="entry name" value="FAD:PROTEIN FMN TRANSFERASE"/>
    <property type="match status" value="1"/>
</dbReference>
<dbReference type="GO" id="GO:0016740">
    <property type="term" value="F:transferase activity"/>
    <property type="evidence" value="ECO:0007669"/>
    <property type="project" value="UniProtKB-KW"/>
</dbReference>
<dbReference type="AlphaFoldDB" id="A0A2V4AJ90"/>
<sequence length="305" mass="31598">MPVRAHALPRQGSGPASARGGSLGAVPDPGISRHSCTVFTCDVVLACHGEPDTPFPEVERRLHELDRRFSRFRADSEVCALNAAAGAWCDISPELHRLLEHALNVAVASAGLINIAVLPWLLAAGYVSSEPHEGPGDPPADPAGPVEPLTSVLELRRDQARLAPGHAVDIGGLAKGLWADDVVRWLGANSAAGLGGDVSCRGPGPSGEGWPVALPTGEVVVVTDGAVATSGTAKRRWGDRLHHLVDPRTGRPSRSDVAEATVVATTGAAADWLSSALVVGGTAAAGRLAARPELRGWRLSMTKES</sequence>
<dbReference type="Proteomes" id="UP000249915">
    <property type="component" value="Unassembled WGS sequence"/>
</dbReference>
<keyword evidence="6" id="KW-0479">Metal-binding</keyword>
<evidence type="ECO:0000256" key="9">
    <source>
        <dbReference type="ARBA" id="ARBA00031306"/>
    </source>
</evidence>
<evidence type="ECO:0000256" key="2">
    <source>
        <dbReference type="ARBA" id="ARBA00011955"/>
    </source>
</evidence>
<reference evidence="12 13" key="1">
    <citation type="submission" date="2016-07" db="EMBL/GenBank/DDBJ databases">
        <title>Draft genome sequence of Prauserella muralis DSM 45305, isolated from a mould-covered wall in an indoor environment.</title>
        <authorList>
            <person name="Ruckert C."/>
            <person name="Albersmeier A."/>
            <person name="Jiang C.-L."/>
            <person name="Jiang Y."/>
            <person name="Kalinowski J."/>
            <person name="Schneider O."/>
            <person name="Winkler A."/>
            <person name="Zotchev S.B."/>
        </authorList>
    </citation>
    <scope>NUCLEOTIDE SEQUENCE [LARGE SCALE GENOMIC DNA]</scope>
    <source>
        <strain evidence="12 13">DSM 45305</strain>
    </source>
</reference>
<evidence type="ECO:0000256" key="1">
    <source>
        <dbReference type="ARBA" id="ARBA00001946"/>
    </source>
</evidence>
<evidence type="ECO:0000256" key="8">
    <source>
        <dbReference type="ARBA" id="ARBA00022842"/>
    </source>
</evidence>
<evidence type="ECO:0000256" key="10">
    <source>
        <dbReference type="ARBA" id="ARBA00048540"/>
    </source>
</evidence>
<gene>
    <name evidence="12" type="ORF">BAY60_29200</name>
</gene>
<dbReference type="GO" id="GO:0046872">
    <property type="term" value="F:metal ion binding"/>
    <property type="evidence" value="ECO:0007669"/>
    <property type="project" value="UniProtKB-KW"/>
</dbReference>
<dbReference type="PANTHER" id="PTHR30040">
    <property type="entry name" value="THIAMINE BIOSYNTHESIS LIPOPROTEIN APBE"/>
    <property type="match status" value="1"/>
</dbReference>
<name>A0A2V4AJ90_9PSEU</name>
<protein>
    <recommendedName>
        <fullName evidence="3">FAD:protein FMN transferase</fullName>
        <ecNumber evidence="2">2.7.1.180</ecNumber>
    </recommendedName>
    <alternativeName>
        <fullName evidence="9">Flavin transferase</fullName>
    </alternativeName>
</protein>
<accession>A0A2V4AJ90</accession>
<dbReference type="EC" id="2.7.1.180" evidence="2"/>
<evidence type="ECO:0000256" key="4">
    <source>
        <dbReference type="ARBA" id="ARBA00022630"/>
    </source>
</evidence>